<evidence type="ECO:0000256" key="2">
    <source>
        <dbReference type="SAM" id="Phobius"/>
    </source>
</evidence>
<keyword evidence="2" id="KW-0472">Membrane</keyword>
<evidence type="ECO:0000313" key="4">
    <source>
        <dbReference type="Proteomes" id="UP001056708"/>
    </source>
</evidence>
<sequence length="115" mass="12770">MASQPDWQRKLQELEQDIDRKLGDRSQSQETFNTTPLPEQTQTTISSLYHQAKTWFQTLPTIGQVAVGIGTVVLSLSVLQTVMRLVTLGISLAVIAVVGYMGYRLFFAPNDSPEA</sequence>
<feature type="transmembrane region" description="Helical" evidence="2">
    <location>
        <begin position="85"/>
        <end position="103"/>
    </location>
</feature>
<accession>A0ABY5AP54</accession>
<reference evidence="3" key="1">
    <citation type="submission" date="2022-06" db="EMBL/GenBank/DDBJ databases">
        <title>Genome sequence of Phormidium yuhuli AB48 isolated from an industrial photobioreactor environment.</title>
        <authorList>
            <person name="Qiu Y."/>
            <person name="Noonan A.J.C."/>
            <person name="Dofher K."/>
            <person name="Koch M."/>
            <person name="Kieft B."/>
            <person name="Lin X."/>
            <person name="Ziels R.M."/>
            <person name="Hallam S.J."/>
        </authorList>
    </citation>
    <scope>NUCLEOTIDE SEQUENCE</scope>
    <source>
        <strain evidence="3">AB48</strain>
    </source>
</reference>
<organism evidence="3 4">
    <name type="scientific">Phormidium yuhuli AB48</name>
    <dbReference type="NCBI Taxonomy" id="2940671"/>
    <lineage>
        <taxon>Bacteria</taxon>
        <taxon>Bacillati</taxon>
        <taxon>Cyanobacteriota</taxon>
        <taxon>Cyanophyceae</taxon>
        <taxon>Oscillatoriophycideae</taxon>
        <taxon>Oscillatoriales</taxon>
        <taxon>Oscillatoriaceae</taxon>
        <taxon>Phormidium</taxon>
        <taxon>Phormidium yuhuli</taxon>
    </lineage>
</organism>
<gene>
    <name evidence="3" type="ORF">NEA10_15005</name>
</gene>
<keyword evidence="2" id="KW-0812">Transmembrane</keyword>
<name>A0ABY5AP54_9CYAN</name>
<evidence type="ECO:0000256" key="1">
    <source>
        <dbReference type="SAM" id="MobiDB-lite"/>
    </source>
</evidence>
<feature type="compositionally biased region" description="Polar residues" evidence="1">
    <location>
        <begin position="25"/>
        <end position="41"/>
    </location>
</feature>
<proteinExistence type="predicted"/>
<dbReference type="Proteomes" id="UP001056708">
    <property type="component" value="Chromosome"/>
</dbReference>
<dbReference type="EMBL" id="CP098611">
    <property type="protein sequence ID" value="USR90146.1"/>
    <property type="molecule type" value="Genomic_DNA"/>
</dbReference>
<evidence type="ECO:0000313" key="3">
    <source>
        <dbReference type="EMBL" id="USR90146.1"/>
    </source>
</evidence>
<keyword evidence="4" id="KW-1185">Reference proteome</keyword>
<protein>
    <submittedName>
        <fullName evidence="3">Uncharacterized protein</fullName>
    </submittedName>
</protein>
<keyword evidence="2" id="KW-1133">Transmembrane helix</keyword>
<feature type="transmembrane region" description="Helical" evidence="2">
    <location>
        <begin position="55"/>
        <end position="78"/>
    </location>
</feature>
<dbReference type="RefSeq" id="WP_252661940.1">
    <property type="nucleotide sequence ID" value="NZ_CP098611.1"/>
</dbReference>
<feature type="region of interest" description="Disordered" evidence="1">
    <location>
        <begin position="18"/>
        <end position="41"/>
    </location>
</feature>